<keyword evidence="1" id="KW-1133">Transmembrane helix</keyword>
<name>A0A1G7VZS1_9ACTN</name>
<feature type="transmembrane region" description="Helical" evidence="1">
    <location>
        <begin position="199"/>
        <end position="220"/>
    </location>
</feature>
<dbReference type="STRING" id="504805.SAMN05421505_106133"/>
<evidence type="ECO:0008006" key="4">
    <source>
        <dbReference type="Google" id="ProtNLM"/>
    </source>
</evidence>
<gene>
    <name evidence="2" type="ORF">SAMN05421505_106133</name>
</gene>
<accession>A0A1G7VZS1</accession>
<feature type="transmembrane region" description="Helical" evidence="1">
    <location>
        <begin position="281"/>
        <end position="298"/>
    </location>
</feature>
<feature type="transmembrane region" description="Helical" evidence="1">
    <location>
        <begin position="77"/>
        <end position="96"/>
    </location>
</feature>
<keyword evidence="1" id="KW-0472">Membrane</keyword>
<keyword evidence="3" id="KW-1185">Reference proteome</keyword>
<dbReference type="OrthoDB" id="5196235at2"/>
<proteinExistence type="predicted"/>
<organism evidence="2 3">
    <name type="scientific">Sinosporangium album</name>
    <dbReference type="NCBI Taxonomy" id="504805"/>
    <lineage>
        <taxon>Bacteria</taxon>
        <taxon>Bacillati</taxon>
        <taxon>Actinomycetota</taxon>
        <taxon>Actinomycetes</taxon>
        <taxon>Streptosporangiales</taxon>
        <taxon>Streptosporangiaceae</taxon>
        <taxon>Sinosporangium</taxon>
    </lineage>
</organism>
<dbReference type="EMBL" id="FNCN01000006">
    <property type="protein sequence ID" value="SDG65274.1"/>
    <property type="molecule type" value="Genomic_DNA"/>
</dbReference>
<feature type="transmembrane region" description="Helical" evidence="1">
    <location>
        <begin position="485"/>
        <end position="505"/>
    </location>
</feature>
<reference evidence="2 3" key="1">
    <citation type="submission" date="2016-10" db="EMBL/GenBank/DDBJ databases">
        <authorList>
            <person name="de Groot N.N."/>
        </authorList>
    </citation>
    <scope>NUCLEOTIDE SEQUENCE [LARGE SCALE GENOMIC DNA]</scope>
    <source>
        <strain evidence="2 3">CPCC 201354</strain>
    </source>
</reference>
<feature type="transmembrane region" description="Helical" evidence="1">
    <location>
        <begin position="514"/>
        <end position="532"/>
    </location>
</feature>
<feature type="transmembrane region" description="Helical" evidence="1">
    <location>
        <begin position="583"/>
        <end position="604"/>
    </location>
</feature>
<sequence>MSARIDHTRWPSAGRVLAVVTVLPVLLLAAWLLAGVPLLLLGWFRPLPTVLLAAAVLCGLAAVALRRLPEWVDATAGQALGVVGVAAASGVFNALFHTEQLAVRRDPATYAQYTVWVAEHGSLPIPAHLGAFGGPDPALEFVTIGFYGMDGAIVPQFMPGAPIVYAAGHWLGGAIGMLLTPPAIGALAVLTVAGLAARLVGAAWAPLAAAVFAVCMPILYTSRTTFSEIPSLILLLGALALLLDAHARTIHAGTAHAGTAHARTTAAGTAPASRPLTRARLGAALAGLIFGLAVSVRIDGLRDLLPVLVFAGLLIALRRMRRAAPALAGTEPGRLQRGLMAGWPEFGWPLLGGLAVGLALLSGPAAYVLSRPYLEYLSGALVPLLAICAAVLVLTAAGALAGPYLARPYITGRRRLPRRLPDMAAVAVALLMAAFAVRPFVSTVRRVPTNPADALNAGFISQVQENNGLAVDPTRLYYEDSLYWVFWYIGVPTVAFATIAAALLVRRMLRGGEAAWLLPLAVIGWTTVTTLIRPDITPDHPWAARRLVPVVLPGLIVLGVWGLRWAKEKARRKGYGSRPQTYVAAVGALLMLVPTAVTSIGTAFTPIERGELAAVEGLCRRIPPDASVLIVDRATADRFTQVVRGMCGVPTAKVDLPPDPVAASADLGRLLDRIRSAGRRPVLLGAEERQVQPYGTAHKVLDLKTRQDERSLVDPPNATWSFSMTVWMSTP</sequence>
<feature type="transmembrane region" description="Helical" evidence="1">
    <location>
        <begin position="544"/>
        <end position="563"/>
    </location>
</feature>
<protein>
    <recommendedName>
        <fullName evidence="4">Dolichyl-phosphate-mannose-protein mannosyltransferase</fullName>
    </recommendedName>
</protein>
<keyword evidence="1" id="KW-0812">Transmembrane</keyword>
<dbReference type="RefSeq" id="WP_093169810.1">
    <property type="nucleotide sequence ID" value="NZ_FNCN01000006.1"/>
</dbReference>
<feature type="transmembrane region" description="Helical" evidence="1">
    <location>
        <begin position="46"/>
        <end position="65"/>
    </location>
</feature>
<feature type="transmembrane region" description="Helical" evidence="1">
    <location>
        <begin position="12"/>
        <end position="34"/>
    </location>
</feature>
<evidence type="ECO:0000313" key="3">
    <source>
        <dbReference type="Proteomes" id="UP000198923"/>
    </source>
</evidence>
<feature type="transmembrane region" description="Helical" evidence="1">
    <location>
        <begin position="423"/>
        <end position="441"/>
    </location>
</feature>
<feature type="transmembrane region" description="Helical" evidence="1">
    <location>
        <begin position="381"/>
        <end position="402"/>
    </location>
</feature>
<evidence type="ECO:0000313" key="2">
    <source>
        <dbReference type="EMBL" id="SDG65274.1"/>
    </source>
</evidence>
<evidence type="ECO:0000256" key="1">
    <source>
        <dbReference type="SAM" id="Phobius"/>
    </source>
</evidence>
<feature type="transmembrane region" description="Helical" evidence="1">
    <location>
        <begin position="226"/>
        <end position="243"/>
    </location>
</feature>
<dbReference type="Proteomes" id="UP000198923">
    <property type="component" value="Unassembled WGS sequence"/>
</dbReference>
<feature type="transmembrane region" description="Helical" evidence="1">
    <location>
        <begin position="170"/>
        <end position="192"/>
    </location>
</feature>
<feature type="transmembrane region" description="Helical" evidence="1">
    <location>
        <begin position="304"/>
        <end position="320"/>
    </location>
</feature>
<dbReference type="AlphaFoldDB" id="A0A1G7VZS1"/>
<feature type="transmembrane region" description="Helical" evidence="1">
    <location>
        <begin position="346"/>
        <end position="369"/>
    </location>
</feature>